<proteinExistence type="predicted"/>
<dbReference type="Proteomes" id="UP001059596">
    <property type="component" value="Unassembled WGS sequence"/>
</dbReference>
<name>A0A9Q0BR92_9MUSC</name>
<evidence type="ECO:0000256" key="1">
    <source>
        <dbReference type="SAM" id="MobiDB-lite"/>
    </source>
</evidence>
<accession>A0A9Q0BR92</accession>
<feature type="compositionally biased region" description="Polar residues" evidence="1">
    <location>
        <begin position="66"/>
        <end position="84"/>
    </location>
</feature>
<protein>
    <submittedName>
        <fullName evidence="2">Uncharacterized protein</fullName>
    </submittedName>
</protein>
<keyword evidence="3" id="KW-1185">Reference proteome</keyword>
<comment type="caution">
    <text evidence="2">The sequence shown here is derived from an EMBL/GenBank/DDBJ whole genome shotgun (WGS) entry which is preliminary data.</text>
</comment>
<dbReference type="AlphaFoldDB" id="A0A9Q0BR92"/>
<organism evidence="2 3">
    <name type="scientific">Drosophila gunungcola</name>
    <name type="common">fruit fly</name>
    <dbReference type="NCBI Taxonomy" id="103775"/>
    <lineage>
        <taxon>Eukaryota</taxon>
        <taxon>Metazoa</taxon>
        <taxon>Ecdysozoa</taxon>
        <taxon>Arthropoda</taxon>
        <taxon>Hexapoda</taxon>
        <taxon>Insecta</taxon>
        <taxon>Pterygota</taxon>
        <taxon>Neoptera</taxon>
        <taxon>Endopterygota</taxon>
        <taxon>Diptera</taxon>
        <taxon>Brachycera</taxon>
        <taxon>Muscomorpha</taxon>
        <taxon>Ephydroidea</taxon>
        <taxon>Drosophilidae</taxon>
        <taxon>Drosophila</taxon>
        <taxon>Sophophora</taxon>
    </lineage>
</organism>
<reference evidence="2" key="1">
    <citation type="journal article" date="2023" name="Genome Biol. Evol.">
        <title>Long-read-based Genome Assembly of Drosophila gunungcola Reveals Fewer Chemosensory Genes in Flower-breeding Species.</title>
        <authorList>
            <person name="Negi A."/>
            <person name="Liao B.Y."/>
            <person name="Yeh S.D."/>
        </authorList>
    </citation>
    <scope>NUCLEOTIDE SEQUENCE</scope>
    <source>
        <strain evidence="2">Sukarami</strain>
    </source>
</reference>
<dbReference type="EMBL" id="JAMKOV010000003">
    <property type="protein sequence ID" value="KAI8041677.1"/>
    <property type="molecule type" value="Genomic_DNA"/>
</dbReference>
<sequence>MQHQSSPRHALSDVLSASHMVTTSQPMMGMGGGGSGIGGAGGGISIGGAELKPRFYDEVRGPSPLATLSHTQAHPFTTKISKNI</sequence>
<feature type="region of interest" description="Disordered" evidence="1">
    <location>
        <begin position="63"/>
        <end position="84"/>
    </location>
</feature>
<evidence type="ECO:0000313" key="3">
    <source>
        <dbReference type="Proteomes" id="UP001059596"/>
    </source>
</evidence>
<evidence type="ECO:0000313" key="2">
    <source>
        <dbReference type="EMBL" id="KAI8041677.1"/>
    </source>
</evidence>
<gene>
    <name evidence="2" type="ORF">M5D96_005942</name>
</gene>